<dbReference type="InterPro" id="IPR015797">
    <property type="entry name" value="NUDIX_hydrolase-like_dom_sf"/>
</dbReference>
<evidence type="ECO:0000313" key="2">
    <source>
        <dbReference type="EMBL" id="GCE04974.1"/>
    </source>
</evidence>
<dbReference type="EMBL" id="BIFQ01000001">
    <property type="protein sequence ID" value="GCE04974.1"/>
    <property type="molecule type" value="Genomic_DNA"/>
</dbReference>
<dbReference type="SUPFAM" id="SSF55811">
    <property type="entry name" value="Nudix"/>
    <property type="match status" value="1"/>
</dbReference>
<organism evidence="2 3">
    <name type="scientific">Dictyobacter aurantiacus</name>
    <dbReference type="NCBI Taxonomy" id="1936993"/>
    <lineage>
        <taxon>Bacteria</taxon>
        <taxon>Bacillati</taxon>
        <taxon>Chloroflexota</taxon>
        <taxon>Ktedonobacteria</taxon>
        <taxon>Ktedonobacterales</taxon>
        <taxon>Dictyobacteraceae</taxon>
        <taxon>Dictyobacter</taxon>
    </lineage>
</organism>
<sequence>MLNLPPMGQALHLTLGQTSYKEYVVTRSQEFASGRTRAELGNPLSVCSVVETADGHILLDKRQGVDLYVGRYHVIGGFFERDVDINATTQQPDPFAAMRREIREETGIGTDDISEQFCLGLVYDVFTPHPELCFLTRLRISLEEVRRRKPEDGEIKTLHTCPGEPTSLAQFILQHHGNISATGEPNLLLYGQLCYGDDWFDAITSSISNLPSRK</sequence>
<protein>
    <recommendedName>
        <fullName evidence="1">Nudix hydrolase domain-containing protein</fullName>
    </recommendedName>
</protein>
<feature type="domain" description="Nudix hydrolase" evidence="1">
    <location>
        <begin position="39"/>
        <end position="186"/>
    </location>
</feature>
<evidence type="ECO:0000259" key="1">
    <source>
        <dbReference type="PROSITE" id="PS51462"/>
    </source>
</evidence>
<dbReference type="AlphaFoldDB" id="A0A401ZDL4"/>
<accession>A0A401ZDL4</accession>
<dbReference type="InterPro" id="IPR000086">
    <property type="entry name" value="NUDIX_hydrolase_dom"/>
</dbReference>
<comment type="caution">
    <text evidence="2">The sequence shown here is derived from an EMBL/GenBank/DDBJ whole genome shotgun (WGS) entry which is preliminary data.</text>
</comment>
<proteinExistence type="predicted"/>
<evidence type="ECO:0000313" key="3">
    <source>
        <dbReference type="Proteomes" id="UP000287224"/>
    </source>
</evidence>
<dbReference type="PROSITE" id="PS51462">
    <property type="entry name" value="NUDIX"/>
    <property type="match status" value="1"/>
</dbReference>
<dbReference type="Proteomes" id="UP000287224">
    <property type="component" value="Unassembled WGS sequence"/>
</dbReference>
<gene>
    <name evidence="2" type="ORF">KDAU_23030</name>
</gene>
<keyword evidence="3" id="KW-1185">Reference proteome</keyword>
<dbReference type="Gene3D" id="3.90.79.10">
    <property type="entry name" value="Nucleoside Triphosphate Pyrophosphohydrolase"/>
    <property type="match status" value="1"/>
</dbReference>
<reference evidence="3" key="1">
    <citation type="submission" date="2018-12" db="EMBL/GenBank/DDBJ databases">
        <title>Tengunoibacter tsumagoiensis gen. nov., sp. nov., Dictyobacter kobayashii sp. nov., D. alpinus sp. nov., and D. joshuensis sp. nov. and description of Dictyobacteraceae fam. nov. within the order Ktedonobacterales isolated from Tengu-no-mugimeshi.</title>
        <authorList>
            <person name="Wang C.M."/>
            <person name="Zheng Y."/>
            <person name="Sakai Y."/>
            <person name="Toyoda A."/>
            <person name="Minakuchi Y."/>
            <person name="Abe K."/>
            <person name="Yokota A."/>
            <person name="Yabe S."/>
        </authorList>
    </citation>
    <scope>NUCLEOTIDE SEQUENCE [LARGE SCALE GENOMIC DNA]</scope>
    <source>
        <strain evidence="3">S-27</strain>
    </source>
</reference>
<name>A0A401ZDL4_9CHLR</name>